<dbReference type="EMBL" id="OENF01000012">
    <property type="protein sequence ID" value="SOS74491.1"/>
    <property type="molecule type" value="Genomic_DNA"/>
</dbReference>
<dbReference type="InterPro" id="IPR023485">
    <property type="entry name" value="Ptyr_pPase"/>
</dbReference>
<dbReference type="Gene3D" id="3.40.50.2300">
    <property type="match status" value="1"/>
</dbReference>
<sequence length="147" mass="16403">MVCLGNICRSPLAQGILASKLNKSFTVDSAGTSAHHVGETPDKRSVEVAQKYGIDITKQRSRQFKKSDFNEFDVIYAMDLQNYKNIIAMATTSAEIEKVTMILNEIAAENNEVPDPYYGGNQGFENVYKMLDKACEIIASKLENNER</sequence>
<dbReference type="InterPro" id="IPR050438">
    <property type="entry name" value="LMW_PTPase"/>
</dbReference>
<reference evidence="8" key="1">
    <citation type="submission" date="2017-11" db="EMBL/GenBank/DDBJ databases">
        <authorList>
            <person name="Duchaud E."/>
        </authorList>
    </citation>
    <scope>NUCLEOTIDE SEQUENCE [LARGE SCALE GENOMIC DNA]</scope>
    <source>
        <strain evidence="8">Tenacibaculum sp. TNO020</strain>
    </source>
</reference>
<dbReference type="GO" id="GO:0004725">
    <property type="term" value="F:protein tyrosine phosphatase activity"/>
    <property type="evidence" value="ECO:0007669"/>
    <property type="project" value="UniProtKB-EC"/>
</dbReference>
<evidence type="ECO:0000256" key="1">
    <source>
        <dbReference type="ARBA" id="ARBA00011063"/>
    </source>
</evidence>
<dbReference type="InterPro" id="IPR017867">
    <property type="entry name" value="Tyr_phospatase_low_mol_wt"/>
</dbReference>
<evidence type="ECO:0000313" key="7">
    <source>
        <dbReference type="EMBL" id="SOS74491.1"/>
    </source>
</evidence>
<dbReference type="SMART" id="SM00226">
    <property type="entry name" value="LMWPc"/>
    <property type="match status" value="1"/>
</dbReference>
<dbReference type="PANTHER" id="PTHR11717:SF7">
    <property type="entry name" value="LOW MOLECULAR WEIGHT PHOSPHOTYROSINE PROTEIN PHOSPHATASE"/>
    <property type="match status" value="1"/>
</dbReference>
<dbReference type="AlphaFoldDB" id="A0A2H1YGJ0"/>
<dbReference type="InterPro" id="IPR036196">
    <property type="entry name" value="Ptyr_pPase_sf"/>
</dbReference>
<keyword evidence="8" id="KW-1185">Reference proteome</keyword>
<dbReference type="CDD" id="cd16343">
    <property type="entry name" value="LMWPTP"/>
    <property type="match status" value="1"/>
</dbReference>
<accession>A0A2H1YGJ0</accession>
<evidence type="ECO:0000256" key="4">
    <source>
        <dbReference type="ARBA" id="ARBA00022912"/>
    </source>
</evidence>
<feature type="domain" description="Phosphotyrosine protein phosphatase I" evidence="6">
    <location>
        <begin position="2"/>
        <end position="141"/>
    </location>
</feature>
<feature type="active site" evidence="5">
    <location>
        <position position="9"/>
    </location>
</feature>
<protein>
    <recommendedName>
        <fullName evidence="2">protein-tyrosine-phosphatase</fullName>
        <ecNumber evidence="2">3.1.3.48</ecNumber>
    </recommendedName>
</protein>
<name>A0A2H1YGJ0_9FLAO</name>
<evidence type="ECO:0000256" key="2">
    <source>
        <dbReference type="ARBA" id="ARBA00013064"/>
    </source>
</evidence>
<evidence type="ECO:0000313" key="8">
    <source>
        <dbReference type="Proteomes" id="UP000234211"/>
    </source>
</evidence>
<dbReference type="Proteomes" id="UP000234211">
    <property type="component" value="Unassembled WGS sequence"/>
</dbReference>
<comment type="similarity">
    <text evidence="1">Belongs to the low molecular weight phosphotyrosine protein phosphatase family.</text>
</comment>
<dbReference type="OrthoDB" id="9784339at2"/>
<keyword evidence="4" id="KW-0904">Protein phosphatase</keyword>
<proteinExistence type="inferred from homology"/>
<dbReference type="EC" id="3.1.3.48" evidence="2"/>
<dbReference type="PANTHER" id="PTHR11717">
    <property type="entry name" value="LOW MOLECULAR WEIGHT PROTEIN TYROSINE PHOSPHATASE"/>
    <property type="match status" value="1"/>
</dbReference>
<dbReference type="SUPFAM" id="SSF52788">
    <property type="entry name" value="Phosphotyrosine protein phosphatases I"/>
    <property type="match status" value="1"/>
</dbReference>
<feature type="active site" description="Nucleophile" evidence="5">
    <location>
        <position position="3"/>
    </location>
</feature>
<feature type="active site" description="Proton donor" evidence="5">
    <location>
        <position position="115"/>
    </location>
</feature>
<dbReference type="PRINTS" id="PR00719">
    <property type="entry name" value="LMWPTPASE"/>
</dbReference>
<dbReference type="Pfam" id="PF01451">
    <property type="entry name" value="LMWPc"/>
    <property type="match status" value="1"/>
</dbReference>
<gene>
    <name evidence="7" type="ORF">TNO020_20170</name>
</gene>
<organism evidence="7 8">
    <name type="scientific">Tenacibaculum piscium</name>
    <dbReference type="NCBI Taxonomy" id="1458515"/>
    <lineage>
        <taxon>Bacteria</taxon>
        <taxon>Pseudomonadati</taxon>
        <taxon>Bacteroidota</taxon>
        <taxon>Flavobacteriia</taxon>
        <taxon>Flavobacteriales</taxon>
        <taxon>Flavobacteriaceae</taxon>
        <taxon>Tenacibaculum</taxon>
    </lineage>
</organism>
<evidence type="ECO:0000256" key="5">
    <source>
        <dbReference type="PIRSR" id="PIRSR617867-1"/>
    </source>
</evidence>
<evidence type="ECO:0000259" key="6">
    <source>
        <dbReference type="SMART" id="SM00226"/>
    </source>
</evidence>
<evidence type="ECO:0000256" key="3">
    <source>
        <dbReference type="ARBA" id="ARBA00022801"/>
    </source>
</evidence>
<keyword evidence="3 7" id="KW-0378">Hydrolase</keyword>